<dbReference type="Gene3D" id="3.10.129.10">
    <property type="entry name" value="Hotdog Thioesterase"/>
    <property type="match status" value="1"/>
</dbReference>
<dbReference type="Pfam" id="PF14539">
    <property type="entry name" value="DUF4442"/>
    <property type="match status" value="1"/>
</dbReference>
<dbReference type="Proteomes" id="UP000432464">
    <property type="component" value="Unassembled WGS sequence"/>
</dbReference>
<gene>
    <name evidence="2" type="ORF">GLP40_11250</name>
</gene>
<sequence length="169" mass="18415">MSRPAEPHTSDLTAGRAGTQSLPGPRVLRRIMNIYPPLLGAGVRVTHIADDWTRVEATHKVRRWNRNPNRAAFGGTLYAMTDPFFGLMARGQLGAGYRVWTSGASIEFIAPGRELVTASMSLPLDEVATIRAVTDDGSKSITTHTTEIVSNTGVLVARATQQLYVRRAK</sequence>
<feature type="region of interest" description="Disordered" evidence="1">
    <location>
        <begin position="1"/>
        <end position="23"/>
    </location>
</feature>
<evidence type="ECO:0000256" key="1">
    <source>
        <dbReference type="SAM" id="MobiDB-lite"/>
    </source>
</evidence>
<evidence type="ECO:0000313" key="3">
    <source>
        <dbReference type="Proteomes" id="UP000432464"/>
    </source>
</evidence>
<dbReference type="SUPFAM" id="SSF54637">
    <property type="entry name" value="Thioesterase/thiol ester dehydrase-isomerase"/>
    <property type="match status" value="1"/>
</dbReference>
<dbReference type="InterPro" id="IPR027961">
    <property type="entry name" value="DUF4442"/>
</dbReference>
<reference evidence="2 3" key="1">
    <citation type="submission" date="2019-11" db="EMBL/GenBank/DDBJ databases">
        <title>Nocardia sp. nov. CT2-14 isolated from soil.</title>
        <authorList>
            <person name="Kanchanasin P."/>
            <person name="Tanasupawat S."/>
            <person name="Yuki M."/>
            <person name="Kudo T."/>
        </authorList>
    </citation>
    <scope>NUCLEOTIDE SEQUENCE [LARGE SCALE GENOMIC DNA]</scope>
    <source>
        <strain evidence="2 3">CT2-14</strain>
    </source>
</reference>
<dbReference type="EMBL" id="WMBB01000005">
    <property type="protein sequence ID" value="MTE13349.1"/>
    <property type="molecule type" value="Genomic_DNA"/>
</dbReference>
<proteinExistence type="predicted"/>
<keyword evidence="3" id="KW-1185">Reference proteome</keyword>
<evidence type="ECO:0000313" key="2">
    <source>
        <dbReference type="EMBL" id="MTE13349.1"/>
    </source>
</evidence>
<accession>A0A6I3L0H8</accession>
<comment type="caution">
    <text evidence="2">The sequence shown here is derived from an EMBL/GenBank/DDBJ whole genome shotgun (WGS) entry which is preliminary data.</text>
</comment>
<dbReference type="InterPro" id="IPR029069">
    <property type="entry name" value="HotDog_dom_sf"/>
</dbReference>
<dbReference type="CDD" id="cd03443">
    <property type="entry name" value="PaaI_thioesterase"/>
    <property type="match status" value="1"/>
</dbReference>
<name>A0A6I3L0H8_9NOCA</name>
<organism evidence="2 3">
    <name type="scientific">Nocardia aurantiaca</name>
    <dbReference type="NCBI Taxonomy" id="2675850"/>
    <lineage>
        <taxon>Bacteria</taxon>
        <taxon>Bacillati</taxon>
        <taxon>Actinomycetota</taxon>
        <taxon>Actinomycetes</taxon>
        <taxon>Mycobacteriales</taxon>
        <taxon>Nocardiaceae</taxon>
        <taxon>Nocardia</taxon>
    </lineage>
</organism>
<protein>
    <submittedName>
        <fullName evidence="2">DUF4442 domain-containing protein</fullName>
    </submittedName>
</protein>
<dbReference type="AlphaFoldDB" id="A0A6I3L0H8"/>